<gene>
    <name evidence="1" type="ORF">SAMN04487892_2988</name>
</gene>
<dbReference type="Proteomes" id="UP000199592">
    <property type="component" value="Unassembled WGS sequence"/>
</dbReference>
<proteinExistence type="predicted"/>
<protein>
    <recommendedName>
        <fullName evidence="3">DUF4270 domain-containing protein</fullName>
    </recommendedName>
</protein>
<sequence>MRPIFGLLCLLAVVLSCTTENYNSSDFIAGESFTDSNLRVVLIDTLTINTSTMKFDSIISSEASRILVGKYTDPVFGTVQTSSYFGMLPNEYTIDDEAVYDSIALILVPDNYYYNDTLQTNTIHVKRLNKILDTGEDDYFYNTSEASYDDEDLGVLSYVPRPFTADTLEIKLSDELGKTFFTNFQEKLITTSDQFKDYFKGVALLPGDTDNGSIIGFSKGTDNCLIRVYYSTEEELERVDDYLEIALDQTTSPIPFYNQIKAEDPSENLQELDDQEFNLSSTETDNLSFIQSGTGIASRIQFPHLKTLYDLNGQGTILDAVLKIRPALNSFDDNLILRDTLAVFVVDQNNDLTSQLLIQDVSPVLGVLNRDNEEFNDIYYEFSIGGYLDQLLTTELETEDALILLPDNYISTVDRFILNGMDDSEYSAILELTYAIYDDEDE</sequence>
<dbReference type="AlphaFoldDB" id="A0A1H2YA52"/>
<dbReference type="OrthoDB" id="1092930at2"/>
<dbReference type="EMBL" id="FNMY01000005">
    <property type="protein sequence ID" value="SDX02007.1"/>
    <property type="molecule type" value="Genomic_DNA"/>
</dbReference>
<dbReference type="RefSeq" id="WP_090298471.1">
    <property type="nucleotide sequence ID" value="NZ_FNKI01000004.1"/>
</dbReference>
<evidence type="ECO:0000313" key="1">
    <source>
        <dbReference type="EMBL" id="SDX02007.1"/>
    </source>
</evidence>
<accession>A0A1H2YA52</accession>
<dbReference type="STRING" id="1073328.SAMN05216294_3033"/>
<dbReference type="Pfam" id="PF14092">
    <property type="entry name" value="DUF4270"/>
    <property type="match status" value="1"/>
</dbReference>
<evidence type="ECO:0000313" key="2">
    <source>
        <dbReference type="Proteomes" id="UP000199592"/>
    </source>
</evidence>
<dbReference type="PROSITE" id="PS51257">
    <property type="entry name" value="PROKAR_LIPOPROTEIN"/>
    <property type="match status" value="1"/>
</dbReference>
<organism evidence="1 2">
    <name type="scientific">Flagellimonas zhangzhouensis</name>
    <dbReference type="NCBI Taxonomy" id="1073328"/>
    <lineage>
        <taxon>Bacteria</taxon>
        <taxon>Pseudomonadati</taxon>
        <taxon>Bacteroidota</taxon>
        <taxon>Flavobacteriia</taxon>
        <taxon>Flavobacteriales</taxon>
        <taxon>Flavobacteriaceae</taxon>
        <taxon>Flagellimonas</taxon>
    </lineage>
</organism>
<name>A0A1H2YA52_9FLAO</name>
<reference evidence="2" key="1">
    <citation type="submission" date="2016-10" db="EMBL/GenBank/DDBJ databases">
        <authorList>
            <person name="Varghese N."/>
            <person name="Submissions S."/>
        </authorList>
    </citation>
    <scope>NUCLEOTIDE SEQUENCE [LARGE SCALE GENOMIC DNA]</scope>
    <source>
        <strain evidence="2">DSM 25030</strain>
    </source>
</reference>
<keyword evidence="2" id="KW-1185">Reference proteome</keyword>
<dbReference type="InterPro" id="IPR025366">
    <property type="entry name" value="DUF4270"/>
</dbReference>
<evidence type="ECO:0008006" key="3">
    <source>
        <dbReference type="Google" id="ProtNLM"/>
    </source>
</evidence>